<evidence type="ECO:0000256" key="3">
    <source>
        <dbReference type="ARBA" id="ARBA00022475"/>
    </source>
</evidence>
<proteinExistence type="inferred from homology"/>
<comment type="subcellular location">
    <subcellularLocation>
        <location evidence="1">Cell membrane</location>
        <topology evidence="1">Multi-pass membrane protein</topology>
    </subcellularLocation>
</comment>
<dbReference type="EMBL" id="CP002345">
    <property type="protein sequence ID" value="ADQ78188.1"/>
    <property type="molecule type" value="Genomic_DNA"/>
</dbReference>
<gene>
    <name evidence="8" type="ordered locus">Palpr_0026</name>
</gene>
<keyword evidence="5 7" id="KW-1133">Transmembrane helix</keyword>
<dbReference type="GO" id="GO:0005886">
    <property type="term" value="C:plasma membrane"/>
    <property type="evidence" value="ECO:0007669"/>
    <property type="project" value="UniProtKB-SubCell"/>
</dbReference>
<evidence type="ECO:0000256" key="4">
    <source>
        <dbReference type="ARBA" id="ARBA00022692"/>
    </source>
</evidence>
<dbReference type="OrthoDB" id="9811391at2"/>
<dbReference type="InterPro" id="IPR018383">
    <property type="entry name" value="UPF0324_pro"/>
</dbReference>
<feature type="transmembrane region" description="Helical" evidence="7">
    <location>
        <begin position="266"/>
        <end position="290"/>
    </location>
</feature>
<feature type="transmembrane region" description="Helical" evidence="7">
    <location>
        <begin position="241"/>
        <end position="260"/>
    </location>
</feature>
<feature type="transmembrane region" description="Helical" evidence="7">
    <location>
        <begin position="156"/>
        <end position="176"/>
    </location>
</feature>
<accession>E4T0R3</accession>
<evidence type="ECO:0000256" key="1">
    <source>
        <dbReference type="ARBA" id="ARBA00004651"/>
    </source>
</evidence>
<reference evidence="8 9" key="2">
    <citation type="journal article" date="2011" name="Stand. Genomic Sci.">
        <title>Complete genome sequence of Paludibacter propionicigenes type strain (WB4).</title>
        <authorList>
            <person name="Gronow S."/>
            <person name="Munk C."/>
            <person name="Lapidus A."/>
            <person name="Nolan M."/>
            <person name="Lucas S."/>
            <person name="Hammon N."/>
            <person name="Deshpande S."/>
            <person name="Cheng J.F."/>
            <person name="Tapia R."/>
            <person name="Han C."/>
            <person name="Goodwin L."/>
            <person name="Pitluck S."/>
            <person name="Liolios K."/>
            <person name="Ivanova N."/>
            <person name="Mavromatis K."/>
            <person name="Mikhailova N."/>
            <person name="Pati A."/>
            <person name="Chen A."/>
            <person name="Palaniappan K."/>
            <person name="Land M."/>
            <person name="Hauser L."/>
            <person name="Chang Y.J."/>
            <person name="Jeffries C.D."/>
            <person name="Brambilla E."/>
            <person name="Rohde M."/>
            <person name="Goker M."/>
            <person name="Detter J.C."/>
            <person name="Woyke T."/>
            <person name="Bristow J."/>
            <person name="Eisen J.A."/>
            <person name="Markowitz V."/>
            <person name="Hugenholtz P."/>
            <person name="Kyrpides N.C."/>
            <person name="Klenk H.P."/>
        </authorList>
    </citation>
    <scope>NUCLEOTIDE SEQUENCE [LARGE SCALE GENOMIC DNA]</scope>
    <source>
        <strain evidence="9">DSM 17365 / JCM 13257 / WB4</strain>
    </source>
</reference>
<dbReference type="PANTHER" id="PTHR30106:SF1">
    <property type="entry name" value="UPF0324 MEMBRANE PROTEIN FN0533"/>
    <property type="match status" value="1"/>
</dbReference>
<evidence type="ECO:0000256" key="6">
    <source>
        <dbReference type="ARBA" id="ARBA00023136"/>
    </source>
</evidence>
<evidence type="ECO:0000313" key="9">
    <source>
        <dbReference type="Proteomes" id="UP000008718"/>
    </source>
</evidence>
<organism evidence="8 9">
    <name type="scientific">Paludibacter propionicigenes (strain DSM 17365 / JCM 13257 / WB4)</name>
    <dbReference type="NCBI Taxonomy" id="694427"/>
    <lineage>
        <taxon>Bacteria</taxon>
        <taxon>Pseudomonadati</taxon>
        <taxon>Bacteroidota</taxon>
        <taxon>Bacteroidia</taxon>
        <taxon>Bacteroidales</taxon>
        <taxon>Paludibacteraceae</taxon>
        <taxon>Paludibacter</taxon>
    </lineage>
</organism>
<feature type="transmembrane region" description="Helical" evidence="7">
    <location>
        <begin position="217"/>
        <end position="234"/>
    </location>
</feature>
<keyword evidence="9" id="KW-1185">Reference proteome</keyword>
<evidence type="ECO:0000256" key="5">
    <source>
        <dbReference type="ARBA" id="ARBA00022989"/>
    </source>
</evidence>
<feature type="transmembrane region" description="Helical" evidence="7">
    <location>
        <begin position="68"/>
        <end position="87"/>
    </location>
</feature>
<dbReference type="Pfam" id="PF03601">
    <property type="entry name" value="Cons_hypoth698"/>
    <property type="match status" value="1"/>
</dbReference>
<dbReference type="Proteomes" id="UP000008718">
    <property type="component" value="Chromosome"/>
</dbReference>
<keyword evidence="6 7" id="KW-0472">Membrane</keyword>
<reference key="1">
    <citation type="submission" date="2010-11" db="EMBL/GenBank/DDBJ databases">
        <title>The complete genome of Paludibacter propionicigenes DSM 17365.</title>
        <authorList>
            <consortium name="US DOE Joint Genome Institute (JGI-PGF)"/>
            <person name="Lucas S."/>
            <person name="Copeland A."/>
            <person name="Lapidus A."/>
            <person name="Bruce D."/>
            <person name="Goodwin L."/>
            <person name="Pitluck S."/>
            <person name="Kyrpides N."/>
            <person name="Mavromatis K."/>
            <person name="Ivanova N."/>
            <person name="Munk A.C."/>
            <person name="Brettin T."/>
            <person name="Detter J.C."/>
            <person name="Han C."/>
            <person name="Tapia R."/>
            <person name="Land M."/>
            <person name="Hauser L."/>
            <person name="Markowitz V."/>
            <person name="Cheng J.-F."/>
            <person name="Hugenholtz P."/>
            <person name="Woyke T."/>
            <person name="Wu D."/>
            <person name="Gronow S."/>
            <person name="Wellnitz S."/>
            <person name="Brambilla E."/>
            <person name="Klenk H.-P."/>
            <person name="Eisen J.A."/>
        </authorList>
    </citation>
    <scope>NUCLEOTIDE SEQUENCE</scope>
    <source>
        <strain>WB4</strain>
    </source>
</reference>
<keyword evidence="3" id="KW-1003">Cell membrane</keyword>
<evidence type="ECO:0000313" key="8">
    <source>
        <dbReference type="EMBL" id="ADQ78188.1"/>
    </source>
</evidence>
<evidence type="ECO:0000256" key="2">
    <source>
        <dbReference type="ARBA" id="ARBA00007977"/>
    </source>
</evidence>
<dbReference type="eggNOG" id="COG2855">
    <property type="taxonomic scope" value="Bacteria"/>
</dbReference>
<dbReference type="PANTHER" id="PTHR30106">
    <property type="entry name" value="INNER MEMBRANE PROTEIN YEIH-RELATED"/>
    <property type="match status" value="1"/>
</dbReference>
<dbReference type="RefSeq" id="WP_013443557.1">
    <property type="nucleotide sequence ID" value="NC_014734.1"/>
</dbReference>
<dbReference type="HOGENOM" id="CLU_033541_2_0_10"/>
<feature type="transmembrane region" description="Helical" evidence="7">
    <location>
        <begin position="302"/>
        <end position="324"/>
    </location>
</feature>
<feature type="transmembrane region" description="Helical" evidence="7">
    <location>
        <begin position="20"/>
        <end position="38"/>
    </location>
</feature>
<name>E4T0R3_PALPW</name>
<dbReference type="KEGG" id="ppn:Palpr_0026"/>
<evidence type="ECO:0000256" key="7">
    <source>
        <dbReference type="SAM" id="Phobius"/>
    </source>
</evidence>
<dbReference type="STRING" id="694427.Palpr_0026"/>
<feature type="transmembrane region" description="Helical" evidence="7">
    <location>
        <begin position="44"/>
        <end position="61"/>
    </location>
</feature>
<protein>
    <submittedName>
        <fullName evidence="8">Uncharacterized protein family UPF0324</fullName>
    </submittedName>
</protein>
<feature type="transmembrane region" description="Helical" evidence="7">
    <location>
        <begin position="183"/>
        <end position="205"/>
    </location>
</feature>
<keyword evidence="4 7" id="KW-0812">Transmembrane</keyword>
<comment type="similarity">
    <text evidence="2">Belongs to the UPF0324 family.</text>
</comment>
<dbReference type="AlphaFoldDB" id="E4T0R3"/>
<feature type="transmembrane region" description="Helical" evidence="7">
    <location>
        <begin position="123"/>
        <end position="144"/>
    </location>
</feature>
<feature type="transmembrane region" description="Helical" evidence="7">
    <location>
        <begin position="93"/>
        <end position="111"/>
    </location>
</feature>
<sequence>MKREITEKDAHEKHVLFSNAAVKISFLIIGICCLTPFVSPPVALFAGLIFSLSVGAPFEAFNKKASKYLLQISVVGLGFGMNLLDSVKSGSDGMLFTLFSVVSVLFIGIMLGKWLNIGKVPSYLIASGTAICGGSAIAAVGPIAKANESEMSVSLATIFVLNAIALFLFPVLGHWMHLSQHQFGLWAAIAIHDTSSVVGAGATYGEEALKVATTVKLTRALWIIPLSIFTSFYFKSKGDKVFIPWFILFFIVAMILNTYLNIPKAVTHGIVSVARQSLTLTLFFIGAGLSRKTLKSVGVKPLVLGVTLWVFIAIVSLSFIYFLYQPK</sequence>